<dbReference type="PIRSF" id="PIRSF036492">
    <property type="entry name" value="ALDH"/>
    <property type="match status" value="1"/>
</dbReference>
<evidence type="ECO:0000313" key="8">
    <source>
        <dbReference type="Proteomes" id="UP000636479"/>
    </source>
</evidence>
<evidence type="ECO:0000256" key="3">
    <source>
        <dbReference type="ARBA" id="ARBA00023027"/>
    </source>
</evidence>
<dbReference type="Proteomes" id="UP000636479">
    <property type="component" value="Unassembled WGS sequence"/>
</dbReference>
<feature type="active site" evidence="5">
    <location>
        <position position="255"/>
    </location>
</feature>
<dbReference type="SUPFAM" id="SSF53720">
    <property type="entry name" value="ALDH-like"/>
    <property type="match status" value="1"/>
</dbReference>
<keyword evidence="2 4" id="KW-0560">Oxidoreductase</keyword>
<dbReference type="FunFam" id="3.40.309.10:FF:000003">
    <property type="entry name" value="Aldehyde dehydrogenase"/>
    <property type="match status" value="1"/>
</dbReference>
<keyword evidence="3" id="KW-0520">NAD</keyword>
<protein>
    <recommendedName>
        <fullName evidence="4">Aldehyde dehydrogenase</fullName>
    </recommendedName>
</protein>
<dbReference type="AlphaFoldDB" id="A0A8H6S9N9"/>
<feature type="active site" evidence="5">
    <location>
        <position position="221"/>
    </location>
</feature>
<evidence type="ECO:0000259" key="6">
    <source>
        <dbReference type="Pfam" id="PF00171"/>
    </source>
</evidence>
<dbReference type="InterPro" id="IPR015590">
    <property type="entry name" value="Aldehyde_DH_dom"/>
</dbReference>
<dbReference type="PANTHER" id="PTHR43570:SF16">
    <property type="entry name" value="ALDEHYDE DEHYDROGENASE TYPE III, ISOFORM Q"/>
    <property type="match status" value="1"/>
</dbReference>
<dbReference type="InterPro" id="IPR016161">
    <property type="entry name" value="Ald_DH/histidinol_DH"/>
</dbReference>
<dbReference type="GO" id="GO:0005737">
    <property type="term" value="C:cytoplasm"/>
    <property type="evidence" value="ECO:0007669"/>
    <property type="project" value="TreeGrafter"/>
</dbReference>
<dbReference type="GeneID" id="59350036"/>
<proteinExistence type="inferred from homology"/>
<feature type="domain" description="Aldehyde dehydrogenase" evidence="6">
    <location>
        <begin position="9"/>
        <end position="445"/>
    </location>
</feature>
<dbReference type="GO" id="GO:0006081">
    <property type="term" value="P:aldehyde metabolic process"/>
    <property type="evidence" value="ECO:0007669"/>
    <property type="project" value="InterPro"/>
</dbReference>
<dbReference type="EMBL" id="JACAZF010000009">
    <property type="protein sequence ID" value="KAF7295551.1"/>
    <property type="molecule type" value="Genomic_DNA"/>
</dbReference>
<dbReference type="InterPro" id="IPR016162">
    <property type="entry name" value="Ald_DH_N"/>
</dbReference>
<comment type="similarity">
    <text evidence="1 4">Belongs to the aldehyde dehydrogenase family.</text>
</comment>
<dbReference type="InterPro" id="IPR016163">
    <property type="entry name" value="Ald_DH_C"/>
</dbReference>
<dbReference type="FunFam" id="3.40.605.10:FF:000004">
    <property type="entry name" value="Aldehyde dehydrogenase"/>
    <property type="match status" value="1"/>
</dbReference>
<evidence type="ECO:0000256" key="2">
    <source>
        <dbReference type="ARBA" id="ARBA00023002"/>
    </source>
</evidence>
<keyword evidence="8" id="KW-1185">Reference proteome</keyword>
<dbReference type="InterPro" id="IPR016160">
    <property type="entry name" value="Ald_DH_CS_CYS"/>
</dbReference>
<evidence type="ECO:0000313" key="7">
    <source>
        <dbReference type="EMBL" id="KAF7295551.1"/>
    </source>
</evidence>
<dbReference type="PROSITE" id="PS00070">
    <property type="entry name" value="ALDEHYDE_DEHYDR_CYS"/>
    <property type="match status" value="1"/>
</dbReference>
<evidence type="ECO:0000256" key="5">
    <source>
        <dbReference type="PIRSR" id="PIRSR036492-1"/>
    </source>
</evidence>
<dbReference type="OrthoDB" id="440325at2759"/>
<dbReference type="GO" id="GO:0004029">
    <property type="term" value="F:aldehyde dehydrogenase (NAD+) activity"/>
    <property type="evidence" value="ECO:0007669"/>
    <property type="project" value="TreeGrafter"/>
</dbReference>
<dbReference type="Gene3D" id="3.40.605.10">
    <property type="entry name" value="Aldehyde Dehydrogenase, Chain A, domain 1"/>
    <property type="match status" value="1"/>
</dbReference>
<dbReference type="Gene3D" id="3.40.309.10">
    <property type="entry name" value="Aldehyde Dehydrogenase, Chain A, domain 2"/>
    <property type="match status" value="1"/>
</dbReference>
<dbReference type="Pfam" id="PF00171">
    <property type="entry name" value="Aldedh"/>
    <property type="match status" value="1"/>
</dbReference>
<name>A0A8H6S9N9_9AGAR</name>
<dbReference type="InterPro" id="IPR012394">
    <property type="entry name" value="Aldehyde_DH_NAD(P)"/>
</dbReference>
<reference evidence="7" key="1">
    <citation type="submission" date="2020-05" db="EMBL/GenBank/DDBJ databases">
        <title>Mycena genomes resolve the evolution of fungal bioluminescence.</title>
        <authorList>
            <person name="Tsai I.J."/>
        </authorList>
    </citation>
    <scope>NUCLEOTIDE SEQUENCE</scope>
    <source>
        <strain evidence="7">171206Taipei</strain>
    </source>
</reference>
<dbReference type="PANTHER" id="PTHR43570">
    <property type="entry name" value="ALDEHYDE DEHYDROGENASE"/>
    <property type="match status" value="1"/>
</dbReference>
<organism evidence="7 8">
    <name type="scientific">Mycena indigotica</name>
    <dbReference type="NCBI Taxonomy" id="2126181"/>
    <lineage>
        <taxon>Eukaryota</taxon>
        <taxon>Fungi</taxon>
        <taxon>Dikarya</taxon>
        <taxon>Basidiomycota</taxon>
        <taxon>Agaricomycotina</taxon>
        <taxon>Agaricomycetes</taxon>
        <taxon>Agaricomycetidae</taxon>
        <taxon>Agaricales</taxon>
        <taxon>Marasmiineae</taxon>
        <taxon>Mycenaceae</taxon>
        <taxon>Mycena</taxon>
    </lineage>
</organism>
<evidence type="ECO:0000256" key="1">
    <source>
        <dbReference type="ARBA" id="ARBA00009986"/>
    </source>
</evidence>
<dbReference type="RefSeq" id="XP_037216914.1">
    <property type="nucleotide sequence ID" value="XM_037367520.1"/>
</dbReference>
<accession>A0A8H6S9N9</accession>
<gene>
    <name evidence="7" type="ORF">MIND_01095100</name>
</gene>
<evidence type="ECO:0000256" key="4">
    <source>
        <dbReference type="PIRNR" id="PIRNR036492"/>
    </source>
</evidence>
<sequence>MATTTPFAYTSLEEIEQIHAELKAGFKTGQTKSIAFRKYQLLQLAYLLQDNAKALEEALTKDLGRPPLESVMMEIGASISELMEAYKNVDKWAAPEKPSRTLNFMFMNPVTYKEPKGVVLIISPFNYPLWLIMSPLAGAIAAGNTVVIKPAEGCPAIAALLTEQLPKYIDPSFIRIVNGSVAETTKLLDLPWGHILYTGSGRVGKIVAAAAVKHLTPVTLELGGKCPVFIDPASDLKLAAKRIVWGKFTNAGQTCVAPDYILVPKEAQEKFVKELKTVYAEFYPETAESPPRPAQNTSKMINQAAWKRVNGLLQASKGTIVCGGEGADEDKKFIPPTILQDVTFEDSLMSEEIFGPVLPIIPVENLDTGIAYVNANDHPLALYVFTQNDALKKKIFSSTLSGSAVANETIIIPGVSGLPFGGVGGSGYGGYHTGKYGFEIFTHLRASIDTPSWIDKLLGVRYPPYTDKNLDFIKKNLSQKLPSRPRAPPSGTTASSGARKWFLLALAVAVVGALTRMKSRVGAIRA</sequence>
<comment type="caution">
    <text evidence="7">The sequence shown here is derived from an EMBL/GenBank/DDBJ whole genome shotgun (WGS) entry which is preliminary data.</text>
</comment>